<dbReference type="OrthoDB" id="9780884at2"/>
<evidence type="ECO:0000313" key="6">
    <source>
        <dbReference type="Proteomes" id="UP000029723"/>
    </source>
</evidence>
<dbReference type="GO" id="GO:0008758">
    <property type="term" value="F:UDP-2,3-diacylglucosamine hydrolase activity"/>
    <property type="evidence" value="ECO:0007669"/>
    <property type="project" value="TreeGrafter"/>
</dbReference>
<dbReference type="PANTHER" id="PTHR31302:SF31">
    <property type="entry name" value="PHOSPHODIESTERASE YAEI"/>
    <property type="match status" value="1"/>
</dbReference>
<accession>A0A098YLY8</accession>
<dbReference type="GO" id="GO:0016020">
    <property type="term" value="C:membrane"/>
    <property type="evidence" value="ECO:0007669"/>
    <property type="project" value="GOC"/>
</dbReference>
<keyword evidence="3" id="KW-0812">Transmembrane</keyword>
<keyword evidence="2" id="KW-0378">Hydrolase</keyword>
<dbReference type="GO" id="GO:0009245">
    <property type="term" value="P:lipid A biosynthetic process"/>
    <property type="evidence" value="ECO:0007669"/>
    <property type="project" value="TreeGrafter"/>
</dbReference>
<feature type="transmembrane region" description="Helical" evidence="3">
    <location>
        <begin position="107"/>
        <end position="128"/>
    </location>
</feature>
<evidence type="ECO:0000313" key="5">
    <source>
        <dbReference type="EMBL" id="KGI20760.1"/>
    </source>
</evidence>
<dbReference type="Pfam" id="PF00149">
    <property type="entry name" value="Metallophos"/>
    <property type="match status" value="1"/>
</dbReference>
<reference evidence="5 6" key="1">
    <citation type="submission" date="2014-07" db="EMBL/GenBank/DDBJ databases">
        <authorList>
            <person name="McCorrison J."/>
            <person name="Sanka R."/>
            <person name="Torralba M."/>
            <person name="Gillis M."/>
            <person name="Haft D.H."/>
            <person name="Methe B."/>
            <person name="Sutton G."/>
            <person name="Nelson K.E."/>
        </authorList>
    </citation>
    <scope>NUCLEOTIDE SEQUENCE [LARGE SCALE GENOMIC DNA]</scope>
    <source>
        <strain evidence="5 6">S9-PR14</strain>
    </source>
</reference>
<keyword evidence="1" id="KW-0479">Metal-binding</keyword>
<dbReference type="InterPro" id="IPR051158">
    <property type="entry name" value="Metallophosphoesterase_sf"/>
</dbReference>
<dbReference type="Proteomes" id="UP000029723">
    <property type="component" value="Unassembled WGS sequence"/>
</dbReference>
<protein>
    <submittedName>
        <fullName evidence="5">Serine/threonine protein phosphatase</fullName>
    </submittedName>
</protein>
<proteinExistence type="predicted"/>
<dbReference type="GO" id="GO:0046872">
    <property type="term" value="F:metal ion binding"/>
    <property type="evidence" value="ECO:0007669"/>
    <property type="project" value="UniProtKB-KW"/>
</dbReference>
<organism evidence="5 6">
    <name type="scientific">Hoylesella timonensis S9-PR14</name>
    <dbReference type="NCBI Taxonomy" id="1401062"/>
    <lineage>
        <taxon>Bacteria</taxon>
        <taxon>Pseudomonadati</taxon>
        <taxon>Bacteroidota</taxon>
        <taxon>Bacteroidia</taxon>
        <taxon>Bacteroidales</taxon>
        <taxon>Prevotellaceae</taxon>
        <taxon>Hoylesella</taxon>
    </lineage>
</organism>
<dbReference type="PANTHER" id="PTHR31302">
    <property type="entry name" value="TRANSMEMBRANE PROTEIN WITH METALLOPHOSPHOESTERASE DOMAIN-RELATED"/>
    <property type="match status" value="1"/>
</dbReference>
<keyword evidence="3" id="KW-0472">Membrane</keyword>
<evidence type="ECO:0000256" key="1">
    <source>
        <dbReference type="ARBA" id="ARBA00022723"/>
    </source>
</evidence>
<dbReference type="CDD" id="cd07385">
    <property type="entry name" value="MPP_YkuE_C"/>
    <property type="match status" value="1"/>
</dbReference>
<name>A0A098YLY8_9BACT</name>
<dbReference type="SUPFAM" id="SSF56300">
    <property type="entry name" value="Metallo-dependent phosphatases"/>
    <property type="match status" value="1"/>
</dbReference>
<feature type="transmembrane region" description="Helical" evidence="3">
    <location>
        <begin position="37"/>
        <end position="55"/>
    </location>
</feature>
<dbReference type="InterPro" id="IPR004843">
    <property type="entry name" value="Calcineurin-like_PHP"/>
</dbReference>
<dbReference type="RefSeq" id="WP_036929964.1">
    <property type="nucleotide sequence ID" value="NZ_JRPQ01000278.1"/>
</dbReference>
<dbReference type="InterPro" id="IPR029052">
    <property type="entry name" value="Metallo-depent_PP-like"/>
</dbReference>
<gene>
    <name evidence="5" type="ORF">HMPREF9304_14035</name>
</gene>
<evidence type="ECO:0000256" key="3">
    <source>
        <dbReference type="SAM" id="Phobius"/>
    </source>
</evidence>
<evidence type="ECO:0000259" key="4">
    <source>
        <dbReference type="Pfam" id="PF00149"/>
    </source>
</evidence>
<sequence length="389" mass="44399">MIARILIFLLFLIVLPDLYIDLHYLRKKPTYTRWKRLLWWLPAILMLVYTFKMGTEKNFIPDNPAWIDNYLLLLGLLVVPKGIFTLCSLIGLGYCRIFKKHHNWGNLVGLFLSIMVIYILVYGSTFGLRQLKINRIDIAFMDLPPAFDGYRIVHWSDAHVGTYMKSRRPLLERAVDSIRKQQADMVVFTGDLQNLQPSELYPFQDLFRSIHAKNGVFSVLGNHDYSGYIDAPNAIKVGNERELISQQRQYGWQLLLNEHRTIHRGADSIVIAGTENDGLPPYPAKGDVHQALRGVGDNAFVVMLQHDPSAWRRIILPQSHAQLTLSGHTHGGQLSLFGIRISQLLLKEDYGLYRDGSRALYVTSGFGGLIPFRFGVSSEIAVITLHRQK</sequence>
<dbReference type="EMBL" id="JRPQ01000278">
    <property type="protein sequence ID" value="KGI20760.1"/>
    <property type="molecule type" value="Genomic_DNA"/>
</dbReference>
<keyword evidence="3" id="KW-1133">Transmembrane helix</keyword>
<dbReference type="Gene3D" id="3.60.21.10">
    <property type="match status" value="1"/>
</dbReference>
<feature type="transmembrane region" description="Helical" evidence="3">
    <location>
        <begin position="70"/>
        <end position="95"/>
    </location>
</feature>
<comment type="caution">
    <text evidence="5">The sequence shown here is derived from an EMBL/GenBank/DDBJ whole genome shotgun (WGS) entry which is preliminary data.</text>
</comment>
<dbReference type="AlphaFoldDB" id="A0A098YLY8"/>
<feature type="transmembrane region" description="Helical" evidence="3">
    <location>
        <begin position="6"/>
        <end position="25"/>
    </location>
</feature>
<feature type="domain" description="Calcineurin-like phosphoesterase" evidence="4">
    <location>
        <begin position="151"/>
        <end position="331"/>
    </location>
</feature>
<evidence type="ECO:0000256" key="2">
    <source>
        <dbReference type="ARBA" id="ARBA00022801"/>
    </source>
</evidence>